<gene>
    <name evidence="2" type="ORF">M419DRAFT_133533</name>
</gene>
<organism evidence="2 3">
    <name type="scientific">Hypocrea jecorina (strain ATCC 56765 / BCRC 32924 / NRRL 11460 / Rut C-30)</name>
    <name type="common">Trichoderma reesei</name>
    <dbReference type="NCBI Taxonomy" id="1344414"/>
    <lineage>
        <taxon>Eukaryota</taxon>
        <taxon>Fungi</taxon>
        <taxon>Dikarya</taxon>
        <taxon>Ascomycota</taxon>
        <taxon>Pezizomycotina</taxon>
        <taxon>Sordariomycetes</taxon>
        <taxon>Hypocreomycetidae</taxon>
        <taxon>Hypocreales</taxon>
        <taxon>Hypocreaceae</taxon>
        <taxon>Trichoderma</taxon>
    </lineage>
</organism>
<dbReference type="KEGG" id="trr:M419DRAFT_133533"/>
<name>A0A024RZN5_HYPJR</name>
<dbReference type="HOGENOM" id="CLU_909306_0_0_1"/>
<accession>A0A024RZN5</accession>
<protein>
    <submittedName>
        <fullName evidence="2">Uncharacterized protein</fullName>
    </submittedName>
</protein>
<sequence length="306" mass="33995">MQRDEEKDRNIRINLKFAGKRPAIDDATAVDDIERQAQNDFQNNRDIWRAAHKLVATSFYFEKENIESLRDGSYQCSGKILCRFGEGSHDLKGLGFIMQRLVKGDFVPCFLIQDCNAKDTGSHRVEFPLRVMDDMQKRGLFTLPPIIGFSIPHYDSETNISLCVWPDSSTYETTTTHDEAALFSISGFPRHLYSPHAPSPPKEDSDNGDEASWEPLDGASVDKSTDEVSVDDDPPDGLDTSRPSISSSPSIVTSGASLRSKYTLLGRGIPDVEVESDSDAASTTTYRTAQTKSFLGRVRSPFRGGR</sequence>
<evidence type="ECO:0000313" key="2">
    <source>
        <dbReference type="EMBL" id="ETR98563.1"/>
    </source>
</evidence>
<proteinExistence type="predicted"/>
<reference evidence="3" key="1">
    <citation type="journal article" date="2013" name="Ind. Biotechnol.">
        <title>Comparative genomics analysis of Trichoderma reesei strains.</title>
        <authorList>
            <person name="Koike H."/>
            <person name="Aerts A."/>
            <person name="LaButti K."/>
            <person name="Grigoriev I.V."/>
            <person name="Baker S.E."/>
        </authorList>
    </citation>
    <scope>NUCLEOTIDE SEQUENCE [LARGE SCALE GENOMIC DNA]</scope>
    <source>
        <strain evidence="3">ATCC 56765 / BCRC 32924 / NRRL 11460 / Rut C-30</strain>
    </source>
</reference>
<evidence type="ECO:0000256" key="1">
    <source>
        <dbReference type="SAM" id="MobiDB-lite"/>
    </source>
</evidence>
<dbReference type="EMBL" id="KI911162">
    <property type="protein sequence ID" value="ETR98563.1"/>
    <property type="molecule type" value="Genomic_DNA"/>
</dbReference>
<feature type="region of interest" description="Disordered" evidence="1">
    <location>
        <begin position="193"/>
        <end position="253"/>
    </location>
</feature>
<feature type="compositionally biased region" description="Low complexity" evidence="1">
    <location>
        <begin position="240"/>
        <end position="253"/>
    </location>
</feature>
<dbReference type="Proteomes" id="UP000024376">
    <property type="component" value="Unassembled WGS sequence"/>
</dbReference>
<dbReference type="AlphaFoldDB" id="A0A024RZN5"/>
<evidence type="ECO:0000313" key="3">
    <source>
        <dbReference type="Proteomes" id="UP000024376"/>
    </source>
</evidence>